<feature type="transmembrane region" description="Helical" evidence="1">
    <location>
        <begin position="156"/>
        <end position="176"/>
    </location>
</feature>
<reference evidence="3 4" key="1">
    <citation type="submission" date="2019-10" db="EMBL/GenBank/DDBJ databases">
        <title>Genome sequencing of Lactobacillus manihotivorans.</title>
        <authorList>
            <person name="Kim K."/>
        </authorList>
    </citation>
    <scope>NUCLEOTIDE SEQUENCE [LARGE SCALE GENOMIC DNA]</scope>
    <source>
        <strain evidence="3 4">LM010</strain>
    </source>
</reference>
<dbReference type="CDD" id="cd01949">
    <property type="entry name" value="GGDEF"/>
    <property type="match status" value="1"/>
</dbReference>
<evidence type="ECO:0000313" key="4">
    <source>
        <dbReference type="Proteomes" id="UP000388452"/>
    </source>
</evidence>
<dbReference type="PANTHER" id="PTHR45138:SF9">
    <property type="entry name" value="DIGUANYLATE CYCLASE DGCM-RELATED"/>
    <property type="match status" value="1"/>
</dbReference>
<keyword evidence="1" id="KW-1133">Transmembrane helix</keyword>
<gene>
    <name evidence="3" type="ORF">LM010_01885</name>
</gene>
<sequence length="390" mass="45660">MIAPIMHLKKRCKMEIWGLRLVTFMANLIILISFIWLYVWIEQTKRQSFIVHHRNATLISLTAAFLLFFHVDSLLNIANAGHPVGYGWTFLNFQLITMLYALLSTRTRSMTIAMMLIGGSWFIWMMDWHQAWWVIFPMILTVVAHRFARPLTMKRWLYYPFGFLFAIPAYVANYQALDGIDVGWPFLLGGYLLLEFVLWETNWQFNSRVLNDRQLKKEAAIDSLTGLLNFGQFDKDLQAAFERYQDHNELYSLYTFDVDHFKAINDEFGHLSGNEVLKAVAKHLQQLSGTWEYRAKVYRTGGEEFSILLFDVVESYQRATEISQQLRHELNGLEFRFDDQCLHLTISLGQDRATADDKNYLDLYRRADAFLYTSKNNGRDVATIRGQLVH</sequence>
<dbReference type="GO" id="GO:0043709">
    <property type="term" value="P:cell adhesion involved in single-species biofilm formation"/>
    <property type="evidence" value="ECO:0007669"/>
    <property type="project" value="TreeGrafter"/>
</dbReference>
<dbReference type="NCBIfam" id="TIGR00254">
    <property type="entry name" value="GGDEF"/>
    <property type="match status" value="1"/>
</dbReference>
<feature type="transmembrane region" description="Helical" evidence="1">
    <location>
        <begin position="132"/>
        <end position="149"/>
    </location>
</feature>
<keyword evidence="1" id="KW-0812">Transmembrane</keyword>
<protein>
    <submittedName>
        <fullName evidence="3">Diguanylate cyclase</fullName>
    </submittedName>
</protein>
<dbReference type="EMBL" id="CP045068">
    <property type="protein sequence ID" value="QFQ90266.1"/>
    <property type="molecule type" value="Genomic_DNA"/>
</dbReference>
<organism evidence="3 4">
    <name type="scientific">Lacticaseibacillus manihotivorans</name>
    <dbReference type="NCBI Taxonomy" id="88233"/>
    <lineage>
        <taxon>Bacteria</taxon>
        <taxon>Bacillati</taxon>
        <taxon>Bacillota</taxon>
        <taxon>Bacilli</taxon>
        <taxon>Lactobacillales</taxon>
        <taxon>Lactobacillaceae</taxon>
        <taxon>Lacticaseibacillus</taxon>
    </lineage>
</organism>
<feature type="transmembrane region" description="Helical" evidence="1">
    <location>
        <begin position="53"/>
        <end position="71"/>
    </location>
</feature>
<dbReference type="InterPro" id="IPR043128">
    <property type="entry name" value="Rev_trsase/Diguanyl_cyclase"/>
</dbReference>
<accession>A0A5P8JMD9</accession>
<name>A0A5P8JMD9_9LACO</name>
<dbReference type="Pfam" id="PF00990">
    <property type="entry name" value="GGDEF"/>
    <property type="match status" value="1"/>
</dbReference>
<evidence type="ECO:0000256" key="1">
    <source>
        <dbReference type="SAM" id="Phobius"/>
    </source>
</evidence>
<evidence type="ECO:0000313" key="3">
    <source>
        <dbReference type="EMBL" id="QFQ90266.1"/>
    </source>
</evidence>
<evidence type="ECO:0000259" key="2">
    <source>
        <dbReference type="PROSITE" id="PS50887"/>
    </source>
</evidence>
<dbReference type="GO" id="GO:0052621">
    <property type="term" value="F:diguanylate cyclase activity"/>
    <property type="evidence" value="ECO:0007669"/>
    <property type="project" value="TreeGrafter"/>
</dbReference>
<feature type="transmembrane region" description="Helical" evidence="1">
    <location>
        <begin position="83"/>
        <end position="103"/>
    </location>
</feature>
<dbReference type="SUPFAM" id="SSF55073">
    <property type="entry name" value="Nucleotide cyclase"/>
    <property type="match status" value="1"/>
</dbReference>
<dbReference type="InterPro" id="IPR029787">
    <property type="entry name" value="Nucleotide_cyclase"/>
</dbReference>
<proteinExistence type="predicted"/>
<dbReference type="Gene3D" id="3.30.70.270">
    <property type="match status" value="1"/>
</dbReference>
<dbReference type="PANTHER" id="PTHR45138">
    <property type="entry name" value="REGULATORY COMPONENTS OF SENSORY TRANSDUCTION SYSTEM"/>
    <property type="match status" value="1"/>
</dbReference>
<dbReference type="SMART" id="SM00267">
    <property type="entry name" value="GGDEF"/>
    <property type="match status" value="1"/>
</dbReference>
<dbReference type="GO" id="GO:1902201">
    <property type="term" value="P:negative regulation of bacterial-type flagellum-dependent cell motility"/>
    <property type="evidence" value="ECO:0007669"/>
    <property type="project" value="TreeGrafter"/>
</dbReference>
<dbReference type="InterPro" id="IPR050469">
    <property type="entry name" value="Diguanylate_Cyclase"/>
</dbReference>
<dbReference type="PROSITE" id="PS50887">
    <property type="entry name" value="GGDEF"/>
    <property type="match status" value="1"/>
</dbReference>
<feature type="transmembrane region" description="Helical" evidence="1">
    <location>
        <begin position="16"/>
        <end position="41"/>
    </location>
</feature>
<feature type="domain" description="GGDEF" evidence="2">
    <location>
        <begin position="249"/>
        <end position="387"/>
    </location>
</feature>
<dbReference type="InterPro" id="IPR000160">
    <property type="entry name" value="GGDEF_dom"/>
</dbReference>
<dbReference type="GO" id="GO:0005886">
    <property type="term" value="C:plasma membrane"/>
    <property type="evidence" value="ECO:0007669"/>
    <property type="project" value="TreeGrafter"/>
</dbReference>
<dbReference type="AlphaFoldDB" id="A0A5P8JMD9"/>
<feature type="transmembrane region" description="Helical" evidence="1">
    <location>
        <begin position="182"/>
        <end position="199"/>
    </location>
</feature>
<keyword evidence="1" id="KW-0472">Membrane</keyword>
<dbReference type="Proteomes" id="UP000388452">
    <property type="component" value="Chromosome"/>
</dbReference>